<keyword evidence="2" id="KW-1185">Reference proteome</keyword>
<protein>
    <submittedName>
        <fullName evidence="1">Uncharacterized protein</fullName>
    </submittedName>
</protein>
<proteinExistence type="predicted"/>
<gene>
    <name evidence="1" type="ORF">C2845_PM01G18170</name>
</gene>
<evidence type="ECO:0000313" key="2">
    <source>
        <dbReference type="Proteomes" id="UP000275267"/>
    </source>
</evidence>
<sequence length="69" mass="7923">MWIYCSVFKEEDGPAALLLVCFLICSNELSALYEEPLSRCGRRNALDYHNVGVVNYILLRGTFELYSKD</sequence>
<organism evidence="1 2">
    <name type="scientific">Panicum miliaceum</name>
    <name type="common">Proso millet</name>
    <name type="synonym">Broomcorn millet</name>
    <dbReference type="NCBI Taxonomy" id="4540"/>
    <lineage>
        <taxon>Eukaryota</taxon>
        <taxon>Viridiplantae</taxon>
        <taxon>Streptophyta</taxon>
        <taxon>Embryophyta</taxon>
        <taxon>Tracheophyta</taxon>
        <taxon>Spermatophyta</taxon>
        <taxon>Magnoliopsida</taxon>
        <taxon>Liliopsida</taxon>
        <taxon>Poales</taxon>
        <taxon>Poaceae</taxon>
        <taxon>PACMAD clade</taxon>
        <taxon>Panicoideae</taxon>
        <taxon>Panicodae</taxon>
        <taxon>Paniceae</taxon>
        <taxon>Panicinae</taxon>
        <taxon>Panicum</taxon>
        <taxon>Panicum sect. Panicum</taxon>
    </lineage>
</organism>
<name>A0A3L6TRJ2_PANMI</name>
<dbReference type="Proteomes" id="UP000275267">
    <property type="component" value="Unassembled WGS sequence"/>
</dbReference>
<comment type="caution">
    <text evidence="1">The sequence shown here is derived from an EMBL/GenBank/DDBJ whole genome shotgun (WGS) entry which is preliminary data.</text>
</comment>
<dbReference type="EMBL" id="PQIB02000001">
    <property type="protein sequence ID" value="RLN42847.1"/>
    <property type="molecule type" value="Genomic_DNA"/>
</dbReference>
<accession>A0A3L6TRJ2</accession>
<evidence type="ECO:0000313" key="1">
    <source>
        <dbReference type="EMBL" id="RLN42847.1"/>
    </source>
</evidence>
<reference evidence="2" key="1">
    <citation type="journal article" date="2019" name="Nat. Commun.">
        <title>The genome of broomcorn millet.</title>
        <authorList>
            <person name="Zou C."/>
            <person name="Miki D."/>
            <person name="Li D."/>
            <person name="Tang Q."/>
            <person name="Xiao L."/>
            <person name="Rajput S."/>
            <person name="Deng P."/>
            <person name="Jia W."/>
            <person name="Huang R."/>
            <person name="Zhang M."/>
            <person name="Sun Y."/>
            <person name="Hu J."/>
            <person name="Fu X."/>
            <person name="Schnable P.S."/>
            <person name="Li F."/>
            <person name="Zhang H."/>
            <person name="Feng B."/>
            <person name="Zhu X."/>
            <person name="Liu R."/>
            <person name="Schnable J.C."/>
            <person name="Zhu J.-K."/>
            <person name="Zhang H."/>
        </authorList>
    </citation>
    <scope>NUCLEOTIDE SEQUENCE [LARGE SCALE GENOMIC DNA]</scope>
</reference>
<dbReference type="AlphaFoldDB" id="A0A3L6TRJ2"/>